<dbReference type="Pfam" id="PF00579">
    <property type="entry name" value="tRNA-synt_1b"/>
    <property type="match status" value="1"/>
</dbReference>
<accession>A0AAV1DNA2</accession>
<name>A0AAV1DNA2_OLDCO</name>
<evidence type="ECO:0000313" key="9">
    <source>
        <dbReference type="Proteomes" id="UP001161247"/>
    </source>
</evidence>
<keyword evidence="4 7" id="KW-0648">Protein biosynthesis</keyword>
<gene>
    <name evidence="8" type="ORF">OLC1_LOCUS16354</name>
</gene>
<dbReference type="GO" id="GO:0005739">
    <property type="term" value="C:mitochondrion"/>
    <property type="evidence" value="ECO:0007669"/>
    <property type="project" value="TreeGrafter"/>
</dbReference>
<dbReference type="AlphaFoldDB" id="A0AAV1DNA2"/>
<dbReference type="SUPFAM" id="SSF52374">
    <property type="entry name" value="Nucleotidylyl transferase"/>
    <property type="match status" value="1"/>
</dbReference>
<evidence type="ECO:0000256" key="6">
    <source>
        <dbReference type="ARBA" id="ARBA00048248"/>
    </source>
</evidence>
<keyword evidence="1 7" id="KW-0436">Ligase</keyword>
<evidence type="ECO:0000256" key="3">
    <source>
        <dbReference type="ARBA" id="ARBA00022840"/>
    </source>
</evidence>
<dbReference type="GO" id="GO:0004831">
    <property type="term" value="F:tyrosine-tRNA ligase activity"/>
    <property type="evidence" value="ECO:0007669"/>
    <property type="project" value="UniProtKB-EC"/>
</dbReference>
<keyword evidence="2 7" id="KW-0547">Nucleotide-binding</keyword>
<evidence type="ECO:0000256" key="5">
    <source>
        <dbReference type="ARBA" id="ARBA00023146"/>
    </source>
</evidence>
<dbReference type="InterPro" id="IPR014729">
    <property type="entry name" value="Rossmann-like_a/b/a_fold"/>
</dbReference>
<evidence type="ECO:0000256" key="2">
    <source>
        <dbReference type="ARBA" id="ARBA00022741"/>
    </source>
</evidence>
<dbReference type="InterPro" id="IPR024088">
    <property type="entry name" value="Tyr-tRNA-ligase_bac-type"/>
</dbReference>
<dbReference type="Proteomes" id="UP001161247">
    <property type="component" value="Chromosome 6"/>
</dbReference>
<dbReference type="Gene3D" id="3.40.50.620">
    <property type="entry name" value="HUPs"/>
    <property type="match status" value="1"/>
</dbReference>
<dbReference type="EMBL" id="OX459123">
    <property type="protein sequence ID" value="CAI9108242.1"/>
    <property type="molecule type" value="Genomic_DNA"/>
</dbReference>
<dbReference type="InterPro" id="IPR002305">
    <property type="entry name" value="aa-tRNA-synth_Ic"/>
</dbReference>
<evidence type="ECO:0000256" key="7">
    <source>
        <dbReference type="RuleBase" id="RU363036"/>
    </source>
</evidence>
<evidence type="ECO:0000256" key="4">
    <source>
        <dbReference type="ARBA" id="ARBA00022917"/>
    </source>
</evidence>
<dbReference type="GO" id="GO:0005829">
    <property type="term" value="C:cytosol"/>
    <property type="evidence" value="ECO:0007669"/>
    <property type="project" value="TreeGrafter"/>
</dbReference>
<keyword evidence="5 7" id="KW-0030">Aminoacyl-tRNA synthetase</keyword>
<dbReference type="PANTHER" id="PTHR11766:SF0">
    <property type="entry name" value="TYROSINE--TRNA LIGASE, MITOCHONDRIAL"/>
    <property type="match status" value="1"/>
</dbReference>
<keyword evidence="9" id="KW-1185">Reference proteome</keyword>
<dbReference type="GO" id="GO:0006418">
    <property type="term" value="P:tRNA aminoacylation for protein translation"/>
    <property type="evidence" value="ECO:0007669"/>
    <property type="project" value="InterPro"/>
</dbReference>
<dbReference type="GO" id="GO:0009570">
    <property type="term" value="C:chloroplast stroma"/>
    <property type="evidence" value="ECO:0007669"/>
    <property type="project" value="TreeGrafter"/>
</dbReference>
<proteinExistence type="inferred from homology"/>
<sequence length="221" mass="23916">MNTIHIGIATCAVELNYIGMFANYILVSSSGNLLAFRSHTGLLKTIIIPISSCDTTTFLFAPRKRFGLCVSHSPLASFIRRFSSSNAHLSPTLSPEKNVVDILEERGLLEALTGDSLRDKASTCSLRVYCGFDPTADSLHLRNLLGIIVLTWFVRLRHQVVVLIGGATGRVGDPSGKSTERPELDIETLENNIAGISATIRNILGRAAAGNEGSSKKMLLF</sequence>
<evidence type="ECO:0000256" key="1">
    <source>
        <dbReference type="ARBA" id="ARBA00022598"/>
    </source>
</evidence>
<protein>
    <submittedName>
        <fullName evidence="8">OLC1v1007803C1</fullName>
    </submittedName>
</protein>
<comment type="similarity">
    <text evidence="7">Belongs to the class-I aminoacyl-tRNA synthetase family.</text>
</comment>
<reference evidence="8" key="1">
    <citation type="submission" date="2023-03" db="EMBL/GenBank/DDBJ databases">
        <authorList>
            <person name="Julca I."/>
        </authorList>
    </citation>
    <scope>NUCLEOTIDE SEQUENCE</scope>
</reference>
<comment type="catalytic activity">
    <reaction evidence="6">
        <text>tRNA(Tyr) + L-tyrosine + ATP = L-tyrosyl-tRNA(Tyr) + AMP + diphosphate + H(+)</text>
        <dbReference type="Rhea" id="RHEA:10220"/>
        <dbReference type="Rhea" id="RHEA-COMP:9706"/>
        <dbReference type="Rhea" id="RHEA-COMP:9707"/>
        <dbReference type="ChEBI" id="CHEBI:15378"/>
        <dbReference type="ChEBI" id="CHEBI:30616"/>
        <dbReference type="ChEBI" id="CHEBI:33019"/>
        <dbReference type="ChEBI" id="CHEBI:58315"/>
        <dbReference type="ChEBI" id="CHEBI:78442"/>
        <dbReference type="ChEBI" id="CHEBI:78536"/>
        <dbReference type="ChEBI" id="CHEBI:456215"/>
        <dbReference type="EC" id="6.1.1.1"/>
    </reaction>
</comment>
<evidence type="ECO:0000313" key="8">
    <source>
        <dbReference type="EMBL" id="CAI9108242.1"/>
    </source>
</evidence>
<dbReference type="GO" id="GO:0005524">
    <property type="term" value="F:ATP binding"/>
    <property type="evidence" value="ECO:0007669"/>
    <property type="project" value="UniProtKB-KW"/>
</dbReference>
<keyword evidence="3 7" id="KW-0067">ATP-binding</keyword>
<dbReference type="PANTHER" id="PTHR11766">
    <property type="entry name" value="TYROSYL-TRNA SYNTHETASE"/>
    <property type="match status" value="1"/>
</dbReference>
<organism evidence="8 9">
    <name type="scientific">Oldenlandia corymbosa var. corymbosa</name>
    <dbReference type="NCBI Taxonomy" id="529605"/>
    <lineage>
        <taxon>Eukaryota</taxon>
        <taxon>Viridiplantae</taxon>
        <taxon>Streptophyta</taxon>
        <taxon>Embryophyta</taxon>
        <taxon>Tracheophyta</taxon>
        <taxon>Spermatophyta</taxon>
        <taxon>Magnoliopsida</taxon>
        <taxon>eudicotyledons</taxon>
        <taxon>Gunneridae</taxon>
        <taxon>Pentapetalae</taxon>
        <taxon>asterids</taxon>
        <taxon>lamiids</taxon>
        <taxon>Gentianales</taxon>
        <taxon>Rubiaceae</taxon>
        <taxon>Rubioideae</taxon>
        <taxon>Spermacoceae</taxon>
        <taxon>Hedyotis-Oldenlandia complex</taxon>
        <taxon>Oldenlandia</taxon>
    </lineage>
</organism>